<sequence>MYQQCDTTMCLKLRLPEFSNVTSSEAARGYRQLDGEAQLQSQLCLPGAGGAVNLRDTPASQNIEMLLCHTCNIATVVPEEFHRVTMITIYSLRNVNDHDRSVVIEHIVLA</sequence>
<dbReference type="AlphaFoldDB" id="A0A4S2L407"/>
<dbReference type="EMBL" id="QBLH01000142">
    <property type="protein sequence ID" value="TGZ57525.1"/>
    <property type="molecule type" value="Genomic_DNA"/>
</dbReference>
<evidence type="ECO:0000313" key="1">
    <source>
        <dbReference type="EMBL" id="TGZ57525.1"/>
    </source>
</evidence>
<gene>
    <name evidence="1" type="ORF">DBV15_02267</name>
</gene>
<name>A0A4S2L407_9HYME</name>
<keyword evidence="2" id="KW-1185">Reference proteome</keyword>
<dbReference type="Proteomes" id="UP000310200">
    <property type="component" value="Unassembled WGS sequence"/>
</dbReference>
<evidence type="ECO:0000313" key="2">
    <source>
        <dbReference type="Proteomes" id="UP000310200"/>
    </source>
</evidence>
<organism evidence="1 2">
    <name type="scientific">Temnothorax longispinosus</name>
    <dbReference type="NCBI Taxonomy" id="300112"/>
    <lineage>
        <taxon>Eukaryota</taxon>
        <taxon>Metazoa</taxon>
        <taxon>Ecdysozoa</taxon>
        <taxon>Arthropoda</taxon>
        <taxon>Hexapoda</taxon>
        <taxon>Insecta</taxon>
        <taxon>Pterygota</taxon>
        <taxon>Neoptera</taxon>
        <taxon>Endopterygota</taxon>
        <taxon>Hymenoptera</taxon>
        <taxon>Apocrita</taxon>
        <taxon>Aculeata</taxon>
        <taxon>Formicoidea</taxon>
        <taxon>Formicidae</taxon>
        <taxon>Myrmicinae</taxon>
        <taxon>Temnothorax</taxon>
    </lineage>
</organism>
<proteinExistence type="predicted"/>
<comment type="caution">
    <text evidence="1">The sequence shown here is derived from an EMBL/GenBank/DDBJ whole genome shotgun (WGS) entry which is preliminary data.</text>
</comment>
<protein>
    <submittedName>
        <fullName evidence="1">Uncharacterized protein</fullName>
    </submittedName>
</protein>
<accession>A0A4S2L407</accession>
<reference evidence="1 2" key="1">
    <citation type="journal article" date="2019" name="Philos. Trans. R. Soc. Lond., B, Biol. Sci.">
        <title>Ant behaviour and brain gene expression of defending hosts depend on the ecological success of the intruding social parasite.</title>
        <authorList>
            <person name="Kaur R."/>
            <person name="Stoldt M."/>
            <person name="Jongepier E."/>
            <person name="Feldmeyer B."/>
            <person name="Menzel F."/>
            <person name="Bornberg-Bauer E."/>
            <person name="Foitzik S."/>
        </authorList>
    </citation>
    <scope>NUCLEOTIDE SEQUENCE [LARGE SCALE GENOMIC DNA]</scope>
    <source>
        <tissue evidence="1">Whole body</tissue>
    </source>
</reference>